<dbReference type="InterPro" id="IPR004574">
    <property type="entry name" value="Alkb"/>
</dbReference>
<comment type="cofactor">
    <cofactor evidence="1">
        <name>Fe(2+)</name>
        <dbReference type="ChEBI" id="CHEBI:29033"/>
    </cofactor>
</comment>
<comment type="caution">
    <text evidence="7">The sequence shown here is derived from an EMBL/GenBank/DDBJ whole genome shotgun (WGS) entry which is preliminary data.</text>
</comment>
<dbReference type="InterPro" id="IPR005123">
    <property type="entry name" value="Oxoglu/Fe-dep_dioxygenase_dom"/>
</dbReference>
<keyword evidence="5" id="KW-0408">Iron</keyword>
<evidence type="ECO:0000256" key="1">
    <source>
        <dbReference type="ARBA" id="ARBA00001954"/>
    </source>
</evidence>
<evidence type="ECO:0000256" key="3">
    <source>
        <dbReference type="ARBA" id="ARBA00022964"/>
    </source>
</evidence>
<dbReference type="Proteomes" id="UP001062776">
    <property type="component" value="Unassembled WGS sequence"/>
</dbReference>
<gene>
    <name evidence="7" type="ORF">AA0535_0568</name>
</gene>
<proteinExistence type="predicted"/>
<evidence type="ECO:0000256" key="4">
    <source>
        <dbReference type="ARBA" id="ARBA00023002"/>
    </source>
</evidence>
<dbReference type="InterPro" id="IPR037151">
    <property type="entry name" value="AlkB-like_sf"/>
</dbReference>
<keyword evidence="8" id="KW-1185">Reference proteome</keyword>
<organism evidence="7 8">
    <name type="scientific">Asaia krungthepensis NRIC 0535</name>
    <dbReference type="NCBI Taxonomy" id="1307925"/>
    <lineage>
        <taxon>Bacteria</taxon>
        <taxon>Pseudomonadati</taxon>
        <taxon>Pseudomonadota</taxon>
        <taxon>Alphaproteobacteria</taxon>
        <taxon>Acetobacterales</taxon>
        <taxon>Acetobacteraceae</taxon>
        <taxon>Asaia</taxon>
    </lineage>
</organism>
<keyword evidence="2" id="KW-0479">Metal-binding</keyword>
<accession>A0ABQ0PYE7</accession>
<keyword evidence="4" id="KW-0560">Oxidoreductase</keyword>
<evidence type="ECO:0000256" key="5">
    <source>
        <dbReference type="ARBA" id="ARBA00023004"/>
    </source>
</evidence>
<dbReference type="PANTHER" id="PTHR16557:SF2">
    <property type="entry name" value="NUCLEIC ACID DIOXYGENASE ALKBH1"/>
    <property type="match status" value="1"/>
</dbReference>
<sequence>MMDDLFKTIRQTETLGPGAAFLPGRALDQERSLIETIETIAAFSPLRRLQTPGGRQFSVRMTNCGELGWHSDRSGYRYESVDPLTGKDWPDLPQEWARLARDLAQEAGFDGFTPQACLINCYEPGARMGLHQDRDEEALESPIVSISLGVPALFLFGGVARTDAVRKIPLLSGDVVVWGGRSRLFYHGIAPLKPDMHPLTGALRWNLTFRRVRAQDSP</sequence>
<evidence type="ECO:0000313" key="7">
    <source>
        <dbReference type="EMBL" id="GBQ84689.1"/>
    </source>
</evidence>
<keyword evidence="3" id="KW-0223">Dioxygenase</keyword>
<feature type="domain" description="Fe2OG dioxygenase" evidence="6">
    <location>
        <begin position="113"/>
        <end position="213"/>
    </location>
</feature>
<protein>
    <submittedName>
        <fullName evidence="7">DNA repair protein for alkylated DNA</fullName>
    </submittedName>
</protein>
<name>A0ABQ0PYE7_9PROT</name>
<dbReference type="EMBL" id="BAPV01000004">
    <property type="protein sequence ID" value="GBQ84689.1"/>
    <property type="molecule type" value="Genomic_DNA"/>
</dbReference>
<dbReference type="Pfam" id="PF13532">
    <property type="entry name" value="2OG-FeII_Oxy_2"/>
    <property type="match status" value="1"/>
</dbReference>
<evidence type="ECO:0000259" key="6">
    <source>
        <dbReference type="PROSITE" id="PS51471"/>
    </source>
</evidence>
<dbReference type="PROSITE" id="PS51471">
    <property type="entry name" value="FE2OG_OXY"/>
    <property type="match status" value="1"/>
</dbReference>
<dbReference type="Gene3D" id="2.60.120.590">
    <property type="entry name" value="Alpha-ketoglutarate-dependent dioxygenase AlkB-like"/>
    <property type="match status" value="1"/>
</dbReference>
<reference evidence="7" key="1">
    <citation type="submission" date="2013-04" db="EMBL/GenBank/DDBJ databases">
        <title>The genome sequencing project of 58 acetic acid bacteria.</title>
        <authorList>
            <person name="Okamoto-Kainuma A."/>
            <person name="Ishikawa M."/>
            <person name="Umino S."/>
            <person name="Koizumi Y."/>
            <person name="Shiwa Y."/>
            <person name="Yoshikawa H."/>
            <person name="Matsutani M."/>
            <person name="Matsushita K."/>
        </authorList>
    </citation>
    <scope>NUCLEOTIDE SEQUENCE</scope>
    <source>
        <strain evidence="7">NRIC 0535</strain>
    </source>
</reference>
<dbReference type="PANTHER" id="PTHR16557">
    <property type="entry name" value="ALKYLATED DNA REPAIR PROTEIN ALKB-RELATED"/>
    <property type="match status" value="1"/>
</dbReference>
<dbReference type="InterPro" id="IPR027450">
    <property type="entry name" value="AlkB-like"/>
</dbReference>
<evidence type="ECO:0000256" key="2">
    <source>
        <dbReference type="ARBA" id="ARBA00022723"/>
    </source>
</evidence>
<dbReference type="SUPFAM" id="SSF51197">
    <property type="entry name" value="Clavaminate synthase-like"/>
    <property type="match status" value="1"/>
</dbReference>
<dbReference type="NCBIfam" id="NF011930">
    <property type="entry name" value="PRK15401.1"/>
    <property type="match status" value="1"/>
</dbReference>
<evidence type="ECO:0000313" key="8">
    <source>
        <dbReference type="Proteomes" id="UP001062776"/>
    </source>
</evidence>